<dbReference type="STRING" id="461836.A0A0L0DK99"/>
<keyword evidence="6" id="KW-0106">Calcium</keyword>
<dbReference type="Gene3D" id="3.60.21.10">
    <property type="match status" value="1"/>
</dbReference>
<keyword evidence="12" id="KW-1185">Reference proteome</keyword>
<evidence type="ECO:0000256" key="3">
    <source>
        <dbReference type="ARBA" id="ARBA00022723"/>
    </source>
</evidence>
<dbReference type="SMART" id="SM00054">
    <property type="entry name" value="EFh"/>
    <property type="match status" value="5"/>
</dbReference>
<dbReference type="PANTHER" id="PTHR45668:SF5">
    <property type="entry name" value="SERINE_THREONINE-PROTEIN PHOSPHATASE 5"/>
    <property type="match status" value="1"/>
</dbReference>
<dbReference type="InterPro" id="IPR029052">
    <property type="entry name" value="Metallo-depent_PP-like"/>
</dbReference>
<dbReference type="GeneID" id="25567547"/>
<feature type="domain" description="EF-hand" evidence="10">
    <location>
        <begin position="504"/>
        <end position="539"/>
    </location>
</feature>
<comment type="catalytic activity">
    <reaction evidence="8">
        <text>O-phospho-L-threonyl-[protein] + H2O = L-threonyl-[protein] + phosphate</text>
        <dbReference type="Rhea" id="RHEA:47004"/>
        <dbReference type="Rhea" id="RHEA-COMP:11060"/>
        <dbReference type="Rhea" id="RHEA-COMP:11605"/>
        <dbReference type="ChEBI" id="CHEBI:15377"/>
        <dbReference type="ChEBI" id="CHEBI:30013"/>
        <dbReference type="ChEBI" id="CHEBI:43474"/>
        <dbReference type="ChEBI" id="CHEBI:61977"/>
        <dbReference type="EC" id="3.1.3.16"/>
    </reaction>
</comment>
<reference evidence="11 12" key="1">
    <citation type="submission" date="2010-05" db="EMBL/GenBank/DDBJ databases">
        <title>The Genome Sequence of Thecamonas trahens ATCC 50062.</title>
        <authorList>
            <consortium name="The Broad Institute Genome Sequencing Platform"/>
            <person name="Russ C."/>
            <person name="Cuomo C."/>
            <person name="Shea T."/>
            <person name="Young S.K."/>
            <person name="Zeng Q."/>
            <person name="Koehrsen M."/>
            <person name="Haas B."/>
            <person name="Borodovsky M."/>
            <person name="Guigo R."/>
            <person name="Alvarado L."/>
            <person name="Berlin A."/>
            <person name="Bochicchio J."/>
            <person name="Borenstein D."/>
            <person name="Chapman S."/>
            <person name="Chen Z."/>
            <person name="Freedman E."/>
            <person name="Gellesch M."/>
            <person name="Goldberg J."/>
            <person name="Griggs A."/>
            <person name="Gujja S."/>
            <person name="Heilman E."/>
            <person name="Heiman D."/>
            <person name="Hepburn T."/>
            <person name="Howarth C."/>
            <person name="Jen D."/>
            <person name="Larson L."/>
            <person name="Mehta T."/>
            <person name="Park D."/>
            <person name="Pearson M."/>
            <person name="Roberts A."/>
            <person name="Saif S."/>
            <person name="Shenoy N."/>
            <person name="Sisk P."/>
            <person name="Stolte C."/>
            <person name="Sykes S."/>
            <person name="Thomson T."/>
            <person name="Walk T."/>
            <person name="White J."/>
            <person name="Yandava C."/>
            <person name="Burger G."/>
            <person name="Gray M.W."/>
            <person name="Holland P.W.H."/>
            <person name="King N."/>
            <person name="Lang F.B.F."/>
            <person name="Roger A.J."/>
            <person name="Ruiz-Trillo I."/>
            <person name="Lander E."/>
            <person name="Nusbaum C."/>
        </authorList>
    </citation>
    <scope>NUCLEOTIDE SEQUENCE [LARGE SCALE GENOMIC DNA]</scope>
    <source>
        <strain evidence="11 12">ATCC 50062</strain>
    </source>
</reference>
<dbReference type="InterPro" id="IPR011992">
    <property type="entry name" value="EF-hand-dom_pair"/>
</dbReference>
<dbReference type="InterPro" id="IPR018247">
    <property type="entry name" value="EF_Hand_1_Ca_BS"/>
</dbReference>
<protein>
    <recommendedName>
        <fullName evidence="8">Serine/threonine-protein phosphatase</fullName>
        <ecNumber evidence="8">3.1.3.16</ecNumber>
    </recommendedName>
</protein>
<evidence type="ECO:0000256" key="8">
    <source>
        <dbReference type="RuleBase" id="RU004273"/>
    </source>
</evidence>
<sequence length="795" mass="90161">MPIGGAHGSLHTAWDSGSDSDEDDTDKVVWEVWNLLDSYHEQSAIKTHVTMKPLEGLIRSRSRSRTKGQDKTTIGAGYKGPHLPEVLTLESVIAMLDHFRTGRQLHYVYAKRLLKEATHILRDRATIVDIPVKKTVTVVGDIHGQLRDLLKILSLNGYPSEDNVYLFNGDFVDRGDQGTEVFLSLCAFLILMPNAVFLNRGNHETLEMNQTYGFMKEVKRKYDKAMFQLFQTTFCALPLGSVVGNKIFVVHGGLFHHVDLPLSVLRKIRREVQPELGRLSSVEDQIMEDLMWSDPKDSTGITPNRQRGAGALFGPDVTEQFLEANDLSLLIRSHEMKERGYEVAHGGLLATIFSASNYNGAQNHGAYGVISSSLEVKMKKYSTLTAEEVPPPEERTAILIKAVQDRLTELVCQHRVELVWYYDALDVGRTGKVSLPQWAQGMQFVLQLELPWKKIYGFLLDADCVDDETNEVWYVKFLEKNKIDVGNVDWGQDIINKVNRKIYETCRTAEAAFQYFDADGDGVISCSECASTLLALDIGLNDRQIYEFMRSVDSDMDNSVSLAEFRSRFEVVFASDGSVSDDWAQTLVNEIGKRLFEHEADLSEIFHKFDADESGTVDIEEFGRIVKYLGYTLTPEEHDRLMAFVDTDGSGHLDYEEWLAAFAVVDAADSTHWQENVMQQINSVLYRNKDHLQRMFNIFDVEDQGVLPPEDVRVGLATLNELLSSPLTEMQIDVLLNALEKDDSGHIIYQPFLDNLRIVNTDKKATKYFDQSGSSTKRHHKHKKKKKKKEKERHA</sequence>
<dbReference type="eggNOG" id="KOG0377">
    <property type="taxonomic scope" value="Eukaryota"/>
</dbReference>
<feature type="domain" description="EF-hand" evidence="10">
    <location>
        <begin position="687"/>
        <end position="722"/>
    </location>
</feature>
<accession>A0A0L0DK99</accession>
<evidence type="ECO:0000256" key="7">
    <source>
        <dbReference type="ARBA" id="ARBA00023211"/>
    </source>
</evidence>
<feature type="domain" description="EF-hand" evidence="10">
    <location>
        <begin position="597"/>
        <end position="632"/>
    </location>
</feature>
<evidence type="ECO:0000313" key="12">
    <source>
        <dbReference type="Proteomes" id="UP000054408"/>
    </source>
</evidence>
<comment type="similarity">
    <text evidence="2 8">Belongs to the PPP phosphatase family.</text>
</comment>
<dbReference type="eggNOG" id="KOG0027">
    <property type="taxonomic scope" value="Eukaryota"/>
</dbReference>
<dbReference type="Pfam" id="PF00149">
    <property type="entry name" value="Metallophos"/>
    <property type="match status" value="1"/>
</dbReference>
<dbReference type="InterPro" id="IPR002048">
    <property type="entry name" value="EF_hand_dom"/>
</dbReference>
<dbReference type="EC" id="3.1.3.16" evidence="8"/>
<dbReference type="PROSITE" id="PS50222">
    <property type="entry name" value="EF_HAND_2"/>
    <property type="match status" value="5"/>
</dbReference>
<organism evidence="11 12">
    <name type="scientific">Thecamonas trahens ATCC 50062</name>
    <dbReference type="NCBI Taxonomy" id="461836"/>
    <lineage>
        <taxon>Eukaryota</taxon>
        <taxon>Apusozoa</taxon>
        <taxon>Apusomonadida</taxon>
        <taxon>Apusomonadidae</taxon>
        <taxon>Thecamonas</taxon>
    </lineage>
</organism>
<comment type="cofactor">
    <cofactor evidence="1">
        <name>Mn(2+)</name>
        <dbReference type="ChEBI" id="CHEBI:29035"/>
    </cofactor>
</comment>
<proteinExistence type="inferred from homology"/>
<dbReference type="PANTHER" id="PTHR45668">
    <property type="entry name" value="SERINE/THREONINE-PROTEIN PHOSPHATASE 5-RELATED"/>
    <property type="match status" value="1"/>
</dbReference>
<dbReference type="InterPro" id="IPR013235">
    <property type="entry name" value="PPP_dom"/>
</dbReference>
<dbReference type="AlphaFoldDB" id="A0A0L0DK99"/>
<dbReference type="OrthoDB" id="445564at2759"/>
<feature type="region of interest" description="Disordered" evidence="9">
    <location>
        <begin position="1"/>
        <end position="22"/>
    </location>
</feature>
<feature type="region of interest" description="Disordered" evidence="9">
    <location>
        <begin position="767"/>
        <end position="795"/>
    </location>
</feature>
<evidence type="ECO:0000256" key="4">
    <source>
        <dbReference type="ARBA" id="ARBA00022737"/>
    </source>
</evidence>
<dbReference type="SUPFAM" id="SSF56300">
    <property type="entry name" value="Metallo-dependent phosphatases"/>
    <property type="match status" value="1"/>
</dbReference>
<evidence type="ECO:0000259" key="10">
    <source>
        <dbReference type="PROSITE" id="PS50222"/>
    </source>
</evidence>
<gene>
    <name evidence="11" type="ORF">AMSG_08976</name>
</gene>
<evidence type="ECO:0000256" key="9">
    <source>
        <dbReference type="SAM" id="MobiDB-lite"/>
    </source>
</evidence>
<dbReference type="EMBL" id="GL349476">
    <property type="protein sequence ID" value="KNC52834.1"/>
    <property type="molecule type" value="Genomic_DNA"/>
</dbReference>
<evidence type="ECO:0000256" key="6">
    <source>
        <dbReference type="ARBA" id="ARBA00022837"/>
    </source>
</evidence>
<dbReference type="InterPro" id="IPR004843">
    <property type="entry name" value="Calcineurin-like_PHP"/>
</dbReference>
<dbReference type="Pfam" id="PF08321">
    <property type="entry name" value="PPP5"/>
    <property type="match status" value="1"/>
</dbReference>
<evidence type="ECO:0000256" key="2">
    <source>
        <dbReference type="ARBA" id="ARBA00008294"/>
    </source>
</evidence>
<keyword evidence="7" id="KW-0464">Manganese</keyword>
<keyword evidence="5 8" id="KW-0378">Hydrolase</keyword>
<dbReference type="PROSITE" id="PS00018">
    <property type="entry name" value="EF_HAND_1"/>
    <property type="match status" value="3"/>
</dbReference>
<dbReference type="InterPro" id="IPR006186">
    <property type="entry name" value="Ser/Thr-sp_prot-phosphatase"/>
</dbReference>
<dbReference type="PROSITE" id="PS00125">
    <property type="entry name" value="SER_THR_PHOSPHATASE"/>
    <property type="match status" value="1"/>
</dbReference>
<keyword evidence="4" id="KW-0677">Repeat</keyword>
<dbReference type="RefSeq" id="XP_013754939.1">
    <property type="nucleotide sequence ID" value="XM_013899485.1"/>
</dbReference>
<dbReference type="Gene3D" id="1.10.238.10">
    <property type="entry name" value="EF-hand"/>
    <property type="match status" value="3"/>
</dbReference>
<dbReference type="SUPFAM" id="SSF47473">
    <property type="entry name" value="EF-hand"/>
    <property type="match status" value="2"/>
</dbReference>
<feature type="region of interest" description="Disordered" evidence="9">
    <location>
        <begin position="56"/>
        <end position="75"/>
    </location>
</feature>
<dbReference type="InterPro" id="IPR051134">
    <property type="entry name" value="PPP_phosphatase"/>
</dbReference>
<dbReference type="SMART" id="SM00156">
    <property type="entry name" value="PP2Ac"/>
    <property type="match status" value="1"/>
</dbReference>
<dbReference type="GO" id="GO:0004722">
    <property type="term" value="F:protein serine/threonine phosphatase activity"/>
    <property type="evidence" value="ECO:0007669"/>
    <property type="project" value="UniProtKB-EC"/>
</dbReference>
<name>A0A0L0DK99_THETB</name>
<dbReference type="CDD" id="cd00051">
    <property type="entry name" value="EFh"/>
    <property type="match status" value="1"/>
</dbReference>
<feature type="domain" description="EF-hand" evidence="10">
    <location>
        <begin position="633"/>
        <end position="668"/>
    </location>
</feature>
<feature type="compositionally biased region" description="Basic residues" evidence="9">
    <location>
        <begin position="776"/>
        <end position="795"/>
    </location>
</feature>
<keyword evidence="3" id="KW-0479">Metal-binding</keyword>
<dbReference type="OMA" id="EWKNECF"/>
<dbReference type="GO" id="GO:0005509">
    <property type="term" value="F:calcium ion binding"/>
    <property type="evidence" value="ECO:0007669"/>
    <property type="project" value="InterPro"/>
</dbReference>
<feature type="domain" description="EF-hand" evidence="10">
    <location>
        <begin position="540"/>
        <end position="575"/>
    </location>
</feature>
<evidence type="ECO:0000256" key="1">
    <source>
        <dbReference type="ARBA" id="ARBA00001936"/>
    </source>
</evidence>
<dbReference type="Proteomes" id="UP000054408">
    <property type="component" value="Unassembled WGS sequence"/>
</dbReference>
<dbReference type="Pfam" id="PF13499">
    <property type="entry name" value="EF-hand_7"/>
    <property type="match status" value="2"/>
</dbReference>
<evidence type="ECO:0000256" key="5">
    <source>
        <dbReference type="ARBA" id="ARBA00022801"/>
    </source>
</evidence>
<dbReference type="PRINTS" id="PR00114">
    <property type="entry name" value="STPHPHTASE"/>
</dbReference>
<evidence type="ECO:0000313" key="11">
    <source>
        <dbReference type="EMBL" id="KNC52834.1"/>
    </source>
</evidence>